<evidence type="ECO:0000313" key="4">
    <source>
        <dbReference type="EMBL" id="CAD8883312.1"/>
    </source>
</evidence>
<dbReference type="EMBL" id="HBFR01014369">
    <property type="protein sequence ID" value="CAD8883312.1"/>
    <property type="molecule type" value="Transcribed_RNA"/>
</dbReference>
<organism evidence="4">
    <name type="scientific">Corethron hystrix</name>
    <dbReference type="NCBI Taxonomy" id="216773"/>
    <lineage>
        <taxon>Eukaryota</taxon>
        <taxon>Sar</taxon>
        <taxon>Stramenopiles</taxon>
        <taxon>Ochrophyta</taxon>
        <taxon>Bacillariophyta</taxon>
        <taxon>Coscinodiscophyceae</taxon>
        <taxon>Corethrophycidae</taxon>
        <taxon>Corethrales</taxon>
        <taxon>Corethraceae</taxon>
        <taxon>Corethron</taxon>
    </lineage>
</organism>
<feature type="transmembrane region" description="Helical" evidence="2">
    <location>
        <begin position="349"/>
        <end position="373"/>
    </location>
</feature>
<feature type="compositionally biased region" description="Polar residues" evidence="1">
    <location>
        <begin position="530"/>
        <end position="549"/>
    </location>
</feature>
<feature type="region of interest" description="Disordered" evidence="1">
    <location>
        <begin position="519"/>
        <end position="549"/>
    </location>
</feature>
<evidence type="ECO:0000256" key="3">
    <source>
        <dbReference type="SAM" id="SignalP"/>
    </source>
</evidence>
<feature type="region of interest" description="Disordered" evidence="1">
    <location>
        <begin position="570"/>
        <end position="630"/>
    </location>
</feature>
<keyword evidence="2" id="KW-1133">Transmembrane helix</keyword>
<evidence type="ECO:0008006" key="5">
    <source>
        <dbReference type="Google" id="ProtNLM"/>
    </source>
</evidence>
<dbReference type="AlphaFoldDB" id="A0A7S1BDR9"/>
<evidence type="ECO:0000256" key="2">
    <source>
        <dbReference type="SAM" id="Phobius"/>
    </source>
</evidence>
<protein>
    <recommendedName>
        <fullName evidence="5">ShKT domain-containing protein</fullName>
    </recommendedName>
</protein>
<accession>A0A7S1BDR9</accession>
<sequence length="734" mass="81038">MKISCNFIFVALCILLSFRSVVPFSEDIPCEDSRLYLDRFGLRCENYVTIDCEGMGVVGFRTYEIRAVLKSCPLSCGICRPKVPTISPSVDPSAKPTHIPSYSPSFIPSSTPSKQPTKLPSTSPTSHAPSEFPTIRPTNVQHLTPSSSPSHFPVHKPSLEPTGFGKRTVQLAPFEISIYPSSVMMVDQLKLFLSTTDLLLRNLVVGLYPKVSDVSFSTVILDQSASINGRKLEVTESGAVMAVGKRLLEQNTTLTMKMQKTALISSVMSDITSRSDGITKDNLEAAVKFIFDENSQMRAPLIQILTSKYFSTFGSIEKISFTRFLTELEMEGYKSILADTPDTVEQKKLSWTVIGSMAGVGAVIIIFVFAGLVQLGNADDKKEVGDNSSIFRRKPWKQGIRASSPCSVSSVGMHSAAGAKFHRQLQKKKRVAPTQRKNNASLGLRKKRSNDMKEKVVIPDRFELIGIAEEDEVDDDMHDSGNIHVATGAFIPVNKRMSQESIDSIAKEINAVKAVIPPAPNPLSTHHENSVSFESNGSHPKQGGKSTTINRLDPFIKSFDNTENSSVFFTSTEGGSDAYKREPPTKASKKTGKELALERAKKSIRRQNNSSGVIDDFLPKTTNKQGKKVSADTQHRFPYYQEIEEDSFLDNPDKFFLESASYSTNGEKDYSFQMTNATLATVETGVGSVDKQQALQQINEQYFKTKSLPSSIPEKKPVGDATWLPDWKRKLSIT</sequence>
<keyword evidence="2" id="KW-0812">Transmembrane</keyword>
<proteinExistence type="predicted"/>
<keyword evidence="3" id="KW-0732">Signal</keyword>
<feature type="signal peptide" evidence="3">
    <location>
        <begin position="1"/>
        <end position="23"/>
    </location>
</feature>
<feature type="compositionally biased region" description="Polar residues" evidence="1">
    <location>
        <begin position="136"/>
        <end position="150"/>
    </location>
</feature>
<feature type="compositionally biased region" description="Polar residues" evidence="1">
    <location>
        <begin position="114"/>
        <end position="128"/>
    </location>
</feature>
<evidence type="ECO:0000256" key="1">
    <source>
        <dbReference type="SAM" id="MobiDB-lite"/>
    </source>
</evidence>
<keyword evidence="2" id="KW-0472">Membrane</keyword>
<reference evidence="4" key="1">
    <citation type="submission" date="2021-01" db="EMBL/GenBank/DDBJ databases">
        <authorList>
            <person name="Corre E."/>
            <person name="Pelletier E."/>
            <person name="Niang G."/>
            <person name="Scheremetjew M."/>
            <person name="Finn R."/>
            <person name="Kale V."/>
            <person name="Holt S."/>
            <person name="Cochrane G."/>
            <person name="Meng A."/>
            <person name="Brown T."/>
            <person name="Cohen L."/>
        </authorList>
    </citation>
    <scope>NUCLEOTIDE SEQUENCE</scope>
    <source>
        <strain evidence="4">308</strain>
    </source>
</reference>
<feature type="region of interest" description="Disordered" evidence="1">
    <location>
        <begin position="105"/>
        <end position="153"/>
    </location>
</feature>
<feature type="chain" id="PRO_5031435886" description="ShKT domain-containing protein" evidence="3">
    <location>
        <begin position="24"/>
        <end position="734"/>
    </location>
</feature>
<feature type="compositionally biased region" description="Basic and acidic residues" evidence="1">
    <location>
        <begin position="591"/>
        <end position="601"/>
    </location>
</feature>
<gene>
    <name evidence="4" type="ORF">CHYS00102_LOCUS10507</name>
</gene>
<name>A0A7S1BDR9_9STRA</name>